<evidence type="ECO:0000313" key="3">
    <source>
        <dbReference type="Proteomes" id="UP000076643"/>
    </source>
</evidence>
<feature type="signal peptide" evidence="1">
    <location>
        <begin position="1"/>
        <end position="18"/>
    </location>
</feature>
<evidence type="ECO:0000256" key="1">
    <source>
        <dbReference type="SAM" id="SignalP"/>
    </source>
</evidence>
<comment type="caution">
    <text evidence="2">The sequence shown here is derived from an EMBL/GenBank/DDBJ whole genome shotgun (WGS) entry which is preliminary data.</text>
</comment>
<dbReference type="Gene3D" id="3.10.450.50">
    <property type="match status" value="1"/>
</dbReference>
<dbReference type="InterPro" id="IPR032710">
    <property type="entry name" value="NTF2-like_dom_sf"/>
</dbReference>
<proteinExistence type="predicted"/>
<dbReference type="EMBL" id="AUYB01000136">
    <property type="protein sequence ID" value="KZN31684.1"/>
    <property type="molecule type" value="Genomic_DNA"/>
</dbReference>
<evidence type="ECO:0000313" key="2">
    <source>
        <dbReference type="EMBL" id="KZN31684.1"/>
    </source>
</evidence>
<dbReference type="SUPFAM" id="SSF54427">
    <property type="entry name" value="NTF2-like"/>
    <property type="match status" value="1"/>
</dbReference>
<dbReference type="Proteomes" id="UP000076643">
    <property type="component" value="Unassembled WGS sequence"/>
</dbReference>
<reference evidence="2 3" key="1">
    <citation type="submission" date="2013-07" db="EMBL/GenBank/DDBJ databases">
        <title>Comparative Genomic and Metabolomic Analysis of Twelve Strains of Pseudoalteromonas luteoviolacea.</title>
        <authorList>
            <person name="Vynne N.G."/>
            <person name="Mansson M."/>
            <person name="Gram L."/>
        </authorList>
    </citation>
    <scope>NUCLEOTIDE SEQUENCE [LARGE SCALE GENOMIC DNA]</scope>
    <source>
        <strain evidence="2 3">DSM 6061</strain>
    </source>
</reference>
<protein>
    <recommendedName>
        <fullName evidence="4">DUF4440 domain-containing protein</fullName>
    </recommendedName>
</protein>
<keyword evidence="1" id="KW-0732">Signal</keyword>
<dbReference type="RefSeq" id="WP_063357869.1">
    <property type="nucleotide sequence ID" value="NZ_AQHB01000047.1"/>
</dbReference>
<organism evidence="2 3">
    <name type="scientific">Pseudoalteromonas luteoviolacea DSM 6061</name>
    <dbReference type="NCBI Taxonomy" id="1365250"/>
    <lineage>
        <taxon>Bacteria</taxon>
        <taxon>Pseudomonadati</taxon>
        <taxon>Pseudomonadota</taxon>
        <taxon>Gammaproteobacteria</taxon>
        <taxon>Alteromonadales</taxon>
        <taxon>Pseudoalteromonadaceae</taxon>
        <taxon>Pseudoalteromonas</taxon>
    </lineage>
</organism>
<accession>A0A166V3Y0</accession>
<evidence type="ECO:0008006" key="4">
    <source>
        <dbReference type="Google" id="ProtNLM"/>
    </source>
</evidence>
<dbReference type="PATRIC" id="fig|1365250.3.peg.4425"/>
<name>A0A166V3Y0_9GAMM</name>
<dbReference type="AlphaFoldDB" id="A0A166V3Y0"/>
<gene>
    <name evidence="2" type="ORF">N475_04315</name>
</gene>
<sequence>MRLLPCIFMVAISFNSVASSPQQTVADLWQALSHDKNSKPNINKLKQLLHPEAKVFGIHFKNEKHSLMAKSGGEFIELLDKASKRGFYECEIVRNAKVYDHFAHVYSVVETRFDMIHKQPAFTGVNSIQLIKSDGRWQIISLYYQVENPNKGIPLEGGISGRCL</sequence>
<feature type="chain" id="PRO_5007880975" description="DUF4440 domain-containing protein" evidence="1">
    <location>
        <begin position="19"/>
        <end position="164"/>
    </location>
</feature>
<keyword evidence="3" id="KW-1185">Reference proteome</keyword>